<feature type="compositionally biased region" description="Polar residues" evidence="1">
    <location>
        <begin position="56"/>
        <end position="68"/>
    </location>
</feature>
<sequence length="482" mass="53148">MDLSRMPRRGAEAKAAKAVAAKAKAKAEFMLGVVPAPALPDVVQRGGSGGSGGSQDDVSPFQSSNQSPALPVSPASQAVRPTRSRCSSMSQMRLVADQDLLRRATLIFASREDLPEDEEKCRAADCFMVIVSGFLQLFMGLLPGGWSKRRPISSLVIAVVLTATPWFISLYGMIVCSGMPQWSHVIHLMEQTSFLALLWGVSCSKGFRELVMVRMHEVQERLDSAMQSSMKWDFMPIFAAMAIWMLCYAAQLQMSLQVETSWSSWSGLLPMLPALPRAAWAYTLLRFNRFLILLVDCFAQSSARHMDEMNLVYEQWACIVAFAGQASRWTGTVYFHMSTFSFLGIFPPLTAVFLDAQHGYTEMLLPQLFASIAYGCLAAYVLHRAAAVSRQRDNAVACTNSIQWALSPSQRRDHDILVSYMARSDLGISMCGICVTPSLMLKLASILATAASFLVARLVSLPEDEKADIADQWDRFIQAFGA</sequence>
<keyword evidence="2" id="KW-0472">Membrane</keyword>
<feature type="region of interest" description="Disordered" evidence="1">
    <location>
        <begin position="42"/>
        <end position="86"/>
    </location>
</feature>
<dbReference type="AlphaFoldDB" id="A0A812P8I0"/>
<proteinExistence type="predicted"/>
<accession>A0A812P8I0</accession>
<gene>
    <name evidence="3" type="ORF">SNAT2548_LOCUS17677</name>
</gene>
<feature type="transmembrane region" description="Helical" evidence="2">
    <location>
        <begin position="333"/>
        <end position="352"/>
    </location>
</feature>
<feature type="transmembrane region" description="Helical" evidence="2">
    <location>
        <begin position="364"/>
        <end position="382"/>
    </location>
</feature>
<dbReference type="Proteomes" id="UP000604046">
    <property type="component" value="Unassembled WGS sequence"/>
</dbReference>
<reference evidence="3" key="1">
    <citation type="submission" date="2021-02" db="EMBL/GenBank/DDBJ databases">
        <authorList>
            <person name="Dougan E. K."/>
            <person name="Rhodes N."/>
            <person name="Thang M."/>
            <person name="Chan C."/>
        </authorList>
    </citation>
    <scope>NUCLEOTIDE SEQUENCE</scope>
</reference>
<feature type="transmembrane region" description="Helical" evidence="2">
    <location>
        <begin position="234"/>
        <end position="258"/>
    </location>
</feature>
<evidence type="ECO:0000313" key="3">
    <source>
        <dbReference type="EMBL" id="CAE7337719.1"/>
    </source>
</evidence>
<feature type="transmembrane region" description="Helical" evidence="2">
    <location>
        <begin position="152"/>
        <end position="174"/>
    </location>
</feature>
<evidence type="ECO:0000256" key="2">
    <source>
        <dbReference type="SAM" id="Phobius"/>
    </source>
</evidence>
<keyword evidence="4" id="KW-1185">Reference proteome</keyword>
<evidence type="ECO:0000256" key="1">
    <source>
        <dbReference type="SAM" id="MobiDB-lite"/>
    </source>
</evidence>
<dbReference type="EMBL" id="CAJNDS010002119">
    <property type="protein sequence ID" value="CAE7337719.1"/>
    <property type="molecule type" value="Genomic_DNA"/>
</dbReference>
<name>A0A812P8I0_9DINO</name>
<evidence type="ECO:0000313" key="4">
    <source>
        <dbReference type="Proteomes" id="UP000604046"/>
    </source>
</evidence>
<protein>
    <submittedName>
        <fullName evidence="3">Uncharacterized protein</fullName>
    </submittedName>
</protein>
<dbReference type="OrthoDB" id="2349068at2759"/>
<keyword evidence="2" id="KW-0812">Transmembrane</keyword>
<organism evidence="3 4">
    <name type="scientific">Symbiodinium natans</name>
    <dbReference type="NCBI Taxonomy" id="878477"/>
    <lineage>
        <taxon>Eukaryota</taxon>
        <taxon>Sar</taxon>
        <taxon>Alveolata</taxon>
        <taxon>Dinophyceae</taxon>
        <taxon>Suessiales</taxon>
        <taxon>Symbiodiniaceae</taxon>
        <taxon>Symbiodinium</taxon>
    </lineage>
</organism>
<comment type="caution">
    <text evidence="3">The sequence shown here is derived from an EMBL/GenBank/DDBJ whole genome shotgun (WGS) entry which is preliminary data.</text>
</comment>
<keyword evidence="2" id="KW-1133">Transmembrane helix</keyword>
<feature type="transmembrane region" description="Helical" evidence="2">
    <location>
        <begin position="126"/>
        <end position="146"/>
    </location>
</feature>